<comment type="caution">
    <text evidence="1">The sequence shown here is derived from an EMBL/GenBank/DDBJ whole genome shotgun (WGS) entry which is preliminary data.</text>
</comment>
<evidence type="ECO:0000313" key="1">
    <source>
        <dbReference type="EMBL" id="KAL0828817.1"/>
    </source>
</evidence>
<dbReference type="Proteomes" id="UP001549921">
    <property type="component" value="Unassembled WGS sequence"/>
</dbReference>
<proteinExistence type="predicted"/>
<protein>
    <submittedName>
        <fullName evidence="1">Uncharacterized protein</fullName>
    </submittedName>
</protein>
<dbReference type="EMBL" id="JBEDNZ010000015">
    <property type="protein sequence ID" value="KAL0828817.1"/>
    <property type="molecule type" value="Genomic_DNA"/>
</dbReference>
<sequence>SKKCDDHCFKPVGKRLALFGAKDEYECYAESYVKCFWGLCDHQKSVDAFAKKSECK</sequence>
<dbReference type="AlphaFoldDB" id="A0ABD0SSU9"/>
<feature type="non-terminal residue" evidence="1">
    <location>
        <position position="56"/>
    </location>
</feature>
<reference evidence="1 2" key="1">
    <citation type="submission" date="2024-06" db="EMBL/GenBank/DDBJ databases">
        <title>A chromosome-level genome assembly of beet webworm, Loxostege sticticalis.</title>
        <authorList>
            <person name="Zhang Y."/>
        </authorList>
    </citation>
    <scope>NUCLEOTIDE SEQUENCE [LARGE SCALE GENOMIC DNA]</scope>
    <source>
        <strain evidence="1">AQ028</strain>
        <tissue evidence="1">Male pupae</tissue>
    </source>
</reference>
<feature type="non-terminal residue" evidence="1">
    <location>
        <position position="1"/>
    </location>
</feature>
<organism evidence="1 2">
    <name type="scientific">Loxostege sticticalis</name>
    <name type="common">Beet webworm moth</name>
    <dbReference type="NCBI Taxonomy" id="481309"/>
    <lineage>
        <taxon>Eukaryota</taxon>
        <taxon>Metazoa</taxon>
        <taxon>Ecdysozoa</taxon>
        <taxon>Arthropoda</taxon>
        <taxon>Hexapoda</taxon>
        <taxon>Insecta</taxon>
        <taxon>Pterygota</taxon>
        <taxon>Neoptera</taxon>
        <taxon>Endopterygota</taxon>
        <taxon>Lepidoptera</taxon>
        <taxon>Glossata</taxon>
        <taxon>Ditrysia</taxon>
        <taxon>Pyraloidea</taxon>
        <taxon>Crambidae</taxon>
        <taxon>Pyraustinae</taxon>
        <taxon>Loxostege</taxon>
    </lineage>
</organism>
<accession>A0ABD0SSU9</accession>
<gene>
    <name evidence="1" type="ORF">ABMA28_003728</name>
</gene>
<name>A0ABD0SSU9_LOXSC</name>
<evidence type="ECO:0000313" key="2">
    <source>
        <dbReference type="Proteomes" id="UP001549921"/>
    </source>
</evidence>